<sequence length="379" mass="39603">MTRDTPLDNAKRARRALRITVVGAGAIGGTLAVRLACAGHMVSVLTRGATLKALHEGPASLSDLDGMHQARLAAYDSAPHVEDGAVVMREASAAAIGPQDLVITAVKAHALPGVASMVPPLLGKGTRVMPLVNGVPWWYFQGMGTRGADAATVHTTKPHAMIARPIAALDPEGLLARCIAPERIVGAVVYMTGHTPSAGVYVANNPHRLIIGGIGETDDVGHDGDASTEMSLFCIAAGFNDAGIVTHRSANIRADIWAKLAGNLTSNPLSVLTGATLEQIYGEPDLLLTVRPMLQEIRALSKALSVSLPFEDDAFLARCRGMGAVKTSMLQDAERGRPLEMGAIGDAVLELATRADVAMPVTTSVLGLVRRHVSSAPRP</sequence>
<accession>A0A0F5K0S4</accession>
<dbReference type="InterPro" id="IPR051402">
    <property type="entry name" value="KPR-Related"/>
</dbReference>
<evidence type="ECO:0000313" key="9">
    <source>
        <dbReference type="EMBL" id="KKB63515.1"/>
    </source>
</evidence>
<dbReference type="SUPFAM" id="SSF51735">
    <property type="entry name" value="NAD(P)-binding Rossmann-fold domains"/>
    <property type="match status" value="1"/>
</dbReference>
<dbReference type="NCBIfam" id="NF005089">
    <property type="entry name" value="PRK06522.1-4"/>
    <property type="match status" value="1"/>
</dbReference>
<reference evidence="9 10" key="1">
    <citation type="submission" date="2015-03" db="EMBL/GenBank/DDBJ databases">
        <title>Draft Genome Sequence of Burkholderia andropogonis type strain ICMP2807, isolated from Sorghum bicolor.</title>
        <authorList>
            <person name="Lopes-Santos L."/>
            <person name="Castro D.B."/>
            <person name="Ottoboni L.M."/>
            <person name="Park D."/>
            <person name="Weirc B.S."/>
            <person name="Destefano S.A."/>
        </authorList>
    </citation>
    <scope>NUCLEOTIDE SEQUENCE [LARGE SCALE GENOMIC DNA]</scope>
    <source>
        <strain evidence="9 10">ICMP2807</strain>
    </source>
</reference>
<evidence type="ECO:0000256" key="3">
    <source>
        <dbReference type="ARBA" id="ARBA00019465"/>
    </source>
</evidence>
<dbReference type="STRING" id="28092.WM40_10855"/>
<organism evidence="9 10">
    <name type="scientific">Robbsia andropogonis</name>
    <dbReference type="NCBI Taxonomy" id="28092"/>
    <lineage>
        <taxon>Bacteria</taxon>
        <taxon>Pseudomonadati</taxon>
        <taxon>Pseudomonadota</taxon>
        <taxon>Betaproteobacteria</taxon>
        <taxon>Burkholderiales</taxon>
        <taxon>Burkholderiaceae</taxon>
        <taxon>Robbsia</taxon>
    </lineage>
</organism>
<dbReference type="InterPro" id="IPR036291">
    <property type="entry name" value="NAD(P)-bd_dom_sf"/>
</dbReference>
<evidence type="ECO:0000259" key="7">
    <source>
        <dbReference type="Pfam" id="PF02558"/>
    </source>
</evidence>
<comment type="caution">
    <text evidence="9">The sequence shown here is derived from an EMBL/GenBank/DDBJ whole genome shotgun (WGS) entry which is preliminary data.</text>
</comment>
<name>A0A0F5K0S4_9BURK</name>
<keyword evidence="4" id="KW-0566">Pantothenate biosynthesis</keyword>
<keyword evidence="10" id="KW-1185">Reference proteome</keyword>
<dbReference type="Pfam" id="PF08546">
    <property type="entry name" value="ApbA_C"/>
    <property type="match status" value="1"/>
</dbReference>
<dbReference type="PANTHER" id="PTHR21708:SF45">
    <property type="entry name" value="2-DEHYDROPANTOATE 2-REDUCTASE"/>
    <property type="match status" value="1"/>
</dbReference>
<evidence type="ECO:0000256" key="1">
    <source>
        <dbReference type="ARBA" id="ARBA00004994"/>
    </source>
</evidence>
<dbReference type="GO" id="GO:0015940">
    <property type="term" value="P:pantothenate biosynthetic process"/>
    <property type="evidence" value="ECO:0007669"/>
    <property type="project" value="UniProtKB-UniPathway"/>
</dbReference>
<dbReference type="InterPro" id="IPR013332">
    <property type="entry name" value="KPR_N"/>
</dbReference>
<feature type="domain" description="Ketopantoate reductase C-terminal" evidence="8">
    <location>
        <begin position="251"/>
        <end position="371"/>
    </location>
</feature>
<dbReference type="AlphaFoldDB" id="A0A0F5K0S4"/>
<evidence type="ECO:0000256" key="2">
    <source>
        <dbReference type="ARBA" id="ARBA00013014"/>
    </source>
</evidence>
<dbReference type="FunFam" id="1.10.1040.10:FF:000017">
    <property type="entry name" value="2-dehydropantoate 2-reductase"/>
    <property type="match status" value="1"/>
</dbReference>
<dbReference type="Proteomes" id="UP000033618">
    <property type="component" value="Unassembled WGS sequence"/>
</dbReference>
<dbReference type="EMBL" id="LAQU01000009">
    <property type="protein sequence ID" value="KKB63515.1"/>
    <property type="molecule type" value="Genomic_DNA"/>
</dbReference>
<comment type="catalytic activity">
    <reaction evidence="6">
        <text>(R)-pantoate + NADP(+) = 2-dehydropantoate + NADPH + H(+)</text>
        <dbReference type="Rhea" id="RHEA:16233"/>
        <dbReference type="ChEBI" id="CHEBI:11561"/>
        <dbReference type="ChEBI" id="CHEBI:15378"/>
        <dbReference type="ChEBI" id="CHEBI:15980"/>
        <dbReference type="ChEBI" id="CHEBI:57783"/>
        <dbReference type="ChEBI" id="CHEBI:58349"/>
        <dbReference type="EC" id="1.1.1.169"/>
    </reaction>
</comment>
<evidence type="ECO:0000313" key="10">
    <source>
        <dbReference type="Proteomes" id="UP000033618"/>
    </source>
</evidence>
<dbReference type="GO" id="GO:0008677">
    <property type="term" value="F:2-dehydropantoate 2-reductase activity"/>
    <property type="evidence" value="ECO:0007669"/>
    <property type="project" value="UniProtKB-EC"/>
</dbReference>
<gene>
    <name evidence="9" type="ORF">WM40_10855</name>
</gene>
<evidence type="ECO:0000259" key="8">
    <source>
        <dbReference type="Pfam" id="PF08546"/>
    </source>
</evidence>
<dbReference type="Pfam" id="PF02558">
    <property type="entry name" value="ApbA"/>
    <property type="match status" value="1"/>
</dbReference>
<evidence type="ECO:0000256" key="6">
    <source>
        <dbReference type="ARBA" id="ARBA00048793"/>
    </source>
</evidence>
<dbReference type="InterPro" id="IPR013328">
    <property type="entry name" value="6PGD_dom2"/>
</dbReference>
<comment type="pathway">
    <text evidence="1">Cofactor biosynthesis; (R)-pantothenate biosynthesis; (R)-pantoate from 3-methyl-2-oxobutanoate: step 2/2.</text>
</comment>
<protein>
    <recommendedName>
        <fullName evidence="3">2-dehydropantoate 2-reductase</fullName>
        <ecNumber evidence="2">1.1.1.169</ecNumber>
    </recommendedName>
    <alternativeName>
        <fullName evidence="5">Ketopantoate reductase</fullName>
    </alternativeName>
</protein>
<dbReference type="OrthoDB" id="9796561at2"/>
<dbReference type="Gene3D" id="1.10.1040.10">
    <property type="entry name" value="N-(1-d-carboxylethyl)-l-norvaline Dehydrogenase, domain 2"/>
    <property type="match status" value="1"/>
</dbReference>
<dbReference type="GO" id="GO:0005737">
    <property type="term" value="C:cytoplasm"/>
    <property type="evidence" value="ECO:0007669"/>
    <property type="project" value="TreeGrafter"/>
</dbReference>
<dbReference type="UniPathway" id="UPA00028">
    <property type="reaction ID" value="UER00004"/>
</dbReference>
<dbReference type="PANTHER" id="PTHR21708">
    <property type="entry name" value="PROBABLE 2-DEHYDROPANTOATE 2-REDUCTASE"/>
    <property type="match status" value="1"/>
</dbReference>
<dbReference type="Gene3D" id="3.40.50.720">
    <property type="entry name" value="NAD(P)-binding Rossmann-like Domain"/>
    <property type="match status" value="1"/>
</dbReference>
<evidence type="ECO:0000256" key="5">
    <source>
        <dbReference type="ARBA" id="ARBA00032024"/>
    </source>
</evidence>
<evidence type="ECO:0000256" key="4">
    <source>
        <dbReference type="ARBA" id="ARBA00022655"/>
    </source>
</evidence>
<dbReference type="PATRIC" id="fig|28092.6.peg.2559"/>
<dbReference type="RefSeq" id="WP_046152867.1">
    <property type="nucleotide sequence ID" value="NZ_CADFGU010000001.1"/>
</dbReference>
<feature type="domain" description="Ketopantoate reductase N-terminal" evidence="7">
    <location>
        <begin position="19"/>
        <end position="135"/>
    </location>
</feature>
<dbReference type="InterPro" id="IPR008927">
    <property type="entry name" value="6-PGluconate_DH-like_C_sf"/>
</dbReference>
<dbReference type="EC" id="1.1.1.169" evidence="2"/>
<dbReference type="InterPro" id="IPR013752">
    <property type="entry name" value="KPA_reductase"/>
</dbReference>
<dbReference type="SUPFAM" id="SSF48179">
    <property type="entry name" value="6-phosphogluconate dehydrogenase C-terminal domain-like"/>
    <property type="match status" value="1"/>
</dbReference>
<proteinExistence type="predicted"/>